<comment type="caution">
    <text evidence="2">The sequence shown here is derived from an EMBL/GenBank/DDBJ whole genome shotgun (WGS) entry which is preliminary data.</text>
</comment>
<dbReference type="Pfam" id="PF13905">
    <property type="entry name" value="Thioredoxin_8"/>
    <property type="match status" value="1"/>
</dbReference>
<dbReference type="InterPro" id="IPR012336">
    <property type="entry name" value="Thioredoxin-like_fold"/>
</dbReference>
<dbReference type="InParanoid" id="A0A1V9XUG8"/>
<gene>
    <name evidence="2" type="ORF">BIW11_07312</name>
</gene>
<evidence type="ECO:0000259" key="1">
    <source>
        <dbReference type="Pfam" id="PF13905"/>
    </source>
</evidence>
<dbReference type="Gene3D" id="3.40.30.10">
    <property type="entry name" value="Glutaredoxin"/>
    <property type="match status" value="1"/>
</dbReference>
<dbReference type="EMBL" id="MNPL01003910">
    <property type="protein sequence ID" value="OQR77125.1"/>
    <property type="molecule type" value="Genomic_DNA"/>
</dbReference>
<sequence>MMNILIQQKCSTDTESTSAETIFAQNDVIAIYFTIPPSVQCMGFVDTLTDVYLRLKEHGKKFEVLQADCTQIPIIRKRSTKGDALPAVPHWKHLPEGCVPALAQSYRVRRVPCLVILRTSGEVVSLDFCTALEKLKVDAWKRWTGDHVIDRMPLYMLAVDSVD</sequence>
<organism evidence="2 3">
    <name type="scientific">Tropilaelaps mercedesae</name>
    <dbReference type="NCBI Taxonomy" id="418985"/>
    <lineage>
        <taxon>Eukaryota</taxon>
        <taxon>Metazoa</taxon>
        <taxon>Ecdysozoa</taxon>
        <taxon>Arthropoda</taxon>
        <taxon>Chelicerata</taxon>
        <taxon>Arachnida</taxon>
        <taxon>Acari</taxon>
        <taxon>Parasitiformes</taxon>
        <taxon>Mesostigmata</taxon>
        <taxon>Gamasina</taxon>
        <taxon>Dermanyssoidea</taxon>
        <taxon>Laelapidae</taxon>
        <taxon>Tropilaelaps</taxon>
    </lineage>
</organism>
<reference evidence="2 3" key="1">
    <citation type="journal article" date="2017" name="Gigascience">
        <title>Draft genome of the honey bee ectoparasitic mite, Tropilaelaps mercedesae, is shaped by the parasitic life history.</title>
        <authorList>
            <person name="Dong X."/>
            <person name="Armstrong S.D."/>
            <person name="Xia D."/>
            <person name="Makepeace B.L."/>
            <person name="Darby A.C."/>
            <person name="Kadowaki T."/>
        </authorList>
    </citation>
    <scope>NUCLEOTIDE SEQUENCE [LARGE SCALE GENOMIC DNA]</scope>
    <source>
        <strain evidence="2">Wuxi-XJTLU</strain>
    </source>
</reference>
<dbReference type="AlphaFoldDB" id="A0A1V9XUG8"/>
<feature type="domain" description="Thioredoxin-like fold" evidence="1">
    <location>
        <begin position="26"/>
        <end position="123"/>
    </location>
</feature>
<protein>
    <submittedName>
        <fullName evidence="2">Putative nucleoredoxin 3-like</fullName>
    </submittedName>
</protein>
<evidence type="ECO:0000313" key="2">
    <source>
        <dbReference type="EMBL" id="OQR77125.1"/>
    </source>
</evidence>
<dbReference type="Proteomes" id="UP000192247">
    <property type="component" value="Unassembled WGS sequence"/>
</dbReference>
<dbReference type="InterPro" id="IPR036249">
    <property type="entry name" value="Thioredoxin-like_sf"/>
</dbReference>
<dbReference type="SUPFAM" id="SSF52833">
    <property type="entry name" value="Thioredoxin-like"/>
    <property type="match status" value="1"/>
</dbReference>
<dbReference type="OrthoDB" id="189920at2759"/>
<accession>A0A1V9XUG8</accession>
<proteinExistence type="predicted"/>
<keyword evidence="3" id="KW-1185">Reference proteome</keyword>
<name>A0A1V9XUG8_9ACAR</name>
<evidence type="ECO:0000313" key="3">
    <source>
        <dbReference type="Proteomes" id="UP000192247"/>
    </source>
</evidence>